<name>A0A0F9QXV9_9ZZZZ</name>
<accession>A0A0F9QXV9</accession>
<comment type="caution">
    <text evidence="1">The sequence shown here is derived from an EMBL/GenBank/DDBJ whole genome shotgun (WGS) entry which is preliminary data.</text>
</comment>
<dbReference type="AlphaFoldDB" id="A0A0F9QXV9"/>
<gene>
    <name evidence="1" type="ORF">LCGC14_1041260</name>
</gene>
<sequence>MLYAGMLYAGIGSRDLTPAQINTCEKLGAWFAQQGHILCTGNAKGADQAFARGVNSVDPTRVRLFLPWSSYERQAIVPGNKVISLDDYPAAAIARLEVDAAKHHGAWHRLKQGGRKLMVRNGLIIEGPAGPVGIVLAFPSNKVGGGGTGQGIRLAESKGIEVIDLNAADKSFLHALCERVR</sequence>
<dbReference type="Pfam" id="PF18306">
    <property type="entry name" value="LDcluster4"/>
    <property type="match status" value="1"/>
</dbReference>
<dbReference type="EMBL" id="LAZR01004287">
    <property type="protein sequence ID" value="KKN09988.1"/>
    <property type="molecule type" value="Genomic_DNA"/>
</dbReference>
<dbReference type="Gene3D" id="3.40.50.450">
    <property type="match status" value="1"/>
</dbReference>
<dbReference type="InterPro" id="IPR041164">
    <property type="entry name" value="LDcluster4"/>
</dbReference>
<evidence type="ECO:0000313" key="1">
    <source>
        <dbReference type="EMBL" id="KKN09988.1"/>
    </source>
</evidence>
<reference evidence="1" key="1">
    <citation type="journal article" date="2015" name="Nature">
        <title>Complex archaea that bridge the gap between prokaryotes and eukaryotes.</title>
        <authorList>
            <person name="Spang A."/>
            <person name="Saw J.H."/>
            <person name="Jorgensen S.L."/>
            <person name="Zaremba-Niedzwiedzka K."/>
            <person name="Martijn J."/>
            <person name="Lind A.E."/>
            <person name="van Eijk R."/>
            <person name="Schleper C."/>
            <person name="Guy L."/>
            <person name="Ettema T.J."/>
        </authorList>
    </citation>
    <scope>NUCLEOTIDE SEQUENCE</scope>
</reference>
<proteinExistence type="predicted"/>
<dbReference type="SUPFAM" id="SSF102405">
    <property type="entry name" value="MCP/YpsA-like"/>
    <property type="match status" value="1"/>
</dbReference>
<evidence type="ECO:0008006" key="2">
    <source>
        <dbReference type="Google" id="ProtNLM"/>
    </source>
</evidence>
<protein>
    <recommendedName>
        <fullName evidence="2">DNA recombination-mediator protein A</fullName>
    </recommendedName>
</protein>
<organism evidence="1">
    <name type="scientific">marine sediment metagenome</name>
    <dbReference type="NCBI Taxonomy" id="412755"/>
    <lineage>
        <taxon>unclassified sequences</taxon>
        <taxon>metagenomes</taxon>
        <taxon>ecological metagenomes</taxon>
    </lineage>
</organism>